<keyword evidence="2" id="KW-1185">Reference proteome</keyword>
<dbReference type="EMBL" id="JASCZI010032250">
    <property type="protein sequence ID" value="MED6128054.1"/>
    <property type="molecule type" value="Genomic_DNA"/>
</dbReference>
<protein>
    <submittedName>
        <fullName evidence="1">Uncharacterized protein</fullName>
    </submittedName>
</protein>
<name>A0ABU6RVU9_9FABA</name>
<proteinExistence type="predicted"/>
<comment type="caution">
    <text evidence="1">The sequence shown here is derived from an EMBL/GenBank/DDBJ whole genome shotgun (WGS) entry which is preliminary data.</text>
</comment>
<feature type="non-terminal residue" evidence="1">
    <location>
        <position position="1"/>
    </location>
</feature>
<organism evidence="1 2">
    <name type="scientific">Stylosanthes scabra</name>
    <dbReference type="NCBI Taxonomy" id="79078"/>
    <lineage>
        <taxon>Eukaryota</taxon>
        <taxon>Viridiplantae</taxon>
        <taxon>Streptophyta</taxon>
        <taxon>Embryophyta</taxon>
        <taxon>Tracheophyta</taxon>
        <taxon>Spermatophyta</taxon>
        <taxon>Magnoliopsida</taxon>
        <taxon>eudicotyledons</taxon>
        <taxon>Gunneridae</taxon>
        <taxon>Pentapetalae</taxon>
        <taxon>rosids</taxon>
        <taxon>fabids</taxon>
        <taxon>Fabales</taxon>
        <taxon>Fabaceae</taxon>
        <taxon>Papilionoideae</taxon>
        <taxon>50 kb inversion clade</taxon>
        <taxon>dalbergioids sensu lato</taxon>
        <taxon>Dalbergieae</taxon>
        <taxon>Pterocarpus clade</taxon>
        <taxon>Stylosanthes</taxon>
    </lineage>
</organism>
<gene>
    <name evidence="1" type="ORF">PIB30_093988</name>
</gene>
<evidence type="ECO:0000313" key="1">
    <source>
        <dbReference type="EMBL" id="MED6128054.1"/>
    </source>
</evidence>
<accession>A0ABU6RVU9</accession>
<dbReference type="Proteomes" id="UP001341840">
    <property type="component" value="Unassembled WGS sequence"/>
</dbReference>
<evidence type="ECO:0000313" key="2">
    <source>
        <dbReference type="Proteomes" id="UP001341840"/>
    </source>
</evidence>
<reference evidence="1 2" key="1">
    <citation type="journal article" date="2023" name="Plants (Basel)">
        <title>Bridging the Gap: Combining Genomics and Transcriptomics Approaches to Understand Stylosanthes scabra, an Orphan Legume from the Brazilian Caatinga.</title>
        <authorList>
            <person name="Ferreira-Neto J.R.C."/>
            <person name="da Silva M.D."/>
            <person name="Binneck E."/>
            <person name="de Melo N.F."/>
            <person name="da Silva R.H."/>
            <person name="de Melo A.L.T.M."/>
            <person name="Pandolfi V."/>
            <person name="Bustamante F.O."/>
            <person name="Brasileiro-Vidal A.C."/>
            <person name="Benko-Iseppon A.M."/>
        </authorList>
    </citation>
    <scope>NUCLEOTIDE SEQUENCE [LARGE SCALE GENOMIC DNA]</scope>
    <source>
        <tissue evidence="1">Leaves</tissue>
    </source>
</reference>
<sequence length="186" mass="20528">NQPPPPNSPSSFSTIIEPPLPLTALSNLCHPRSYLAAALKSITTINSGEPNPNTVIFLLCHHFLKPQPTQPLLSLKLQPSSSQFRNSALAPEMPLMPPSFFSPLPAPSCPVTITWWLSVLCHCYYYTVHLLCSFAASPHNYRWPLLQALICHHCWAVPSPPFELWCIIIAASPCSSNVTILFSVLC</sequence>